<proteinExistence type="predicted"/>
<dbReference type="InterPro" id="IPR051532">
    <property type="entry name" value="Ester_Hydrolysis_Enzymes"/>
</dbReference>
<dbReference type="PANTHER" id="PTHR30383">
    <property type="entry name" value="THIOESTERASE 1/PROTEASE 1/LYSOPHOSPHOLIPASE L1"/>
    <property type="match status" value="1"/>
</dbReference>
<gene>
    <name evidence="2" type="ORF">MFMK1_001298</name>
</gene>
<dbReference type="CDD" id="cd04501">
    <property type="entry name" value="SGNH_hydrolase_like_4"/>
    <property type="match status" value="1"/>
</dbReference>
<dbReference type="PANTHER" id="PTHR30383:SF5">
    <property type="entry name" value="SGNH HYDROLASE-TYPE ESTERASE DOMAIN-CONTAINING PROTEIN"/>
    <property type="match status" value="1"/>
</dbReference>
<accession>A0AAU0UJK3</accession>
<evidence type="ECO:0000259" key="1">
    <source>
        <dbReference type="Pfam" id="PF13472"/>
    </source>
</evidence>
<keyword evidence="3" id="KW-1185">Reference proteome</keyword>
<protein>
    <submittedName>
        <fullName evidence="2">SGNH/GDSL hydrolase family protein</fullName>
    </submittedName>
</protein>
<dbReference type="SUPFAM" id="SSF52266">
    <property type="entry name" value="SGNH hydrolase"/>
    <property type="match status" value="1"/>
</dbReference>
<dbReference type="KEGG" id="dbc:MFMK1_001298"/>
<feature type="domain" description="SGNH hydrolase-type esterase" evidence="1">
    <location>
        <begin position="6"/>
        <end position="174"/>
    </location>
</feature>
<organism evidence="2 3">
    <name type="scientific">Metallumcola ferriviriculae</name>
    <dbReference type="NCBI Taxonomy" id="3039180"/>
    <lineage>
        <taxon>Bacteria</taxon>
        <taxon>Bacillati</taxon>
        <taxon>Bacillota</taxon>
        <taxon>Clostridia</taxon>
        <taxon>Neomoorellales</taxon>
        <taxon>Desulfitibacteraceae</taxon>
        <taxon>Metallumcola</taxon>
    </lineage>
</organism>
<dbReference type="Gene3D" id="3.40.50.1110">
    <property type="entry name" value="SGNH hydrolase"/>
    <property type="match status" value="1"/>
</dbReference>
<dbReference type="EMBL" id="CP121694">
    <property type="protein sequence ID" value="WRO21488.1"/>
    <property type="molecule type" value="Genomic_DNA"/>
</dbReference>
<sequence>MPNVICLGDSLTYGFPFGPKASWVELATKTTGLALVNRGINGETTGDMLSRFVKDVVQRNPSVVVILGGTNDAWSGVPVSETRQNMDAMTEYALTANIRPVIALPPPIYRQLSGRGLEVVAHRLENYREAFRNLVREQKLVMIDFYTPLMDADTGWGKEEYFYDDAHPSLAGYRKMGETATTFFKKQLHHQ</sequence>
<name>A0AAU0UJK3_9FIRM</name>
<dbReference type="InterPro" id="IPR036514">
    <property type="entry name" value="SGNH_hydro_sf"/>
</dbReference>
<keyword evidence="2" id="KW-0378">Hydrolase</keyword>
<evidence type="ECO:0000313" key="2">
    <source>
        <dbReference type="EMBL" id="WRO21488.1"/>
    </source>
</evidence>
<dbReference type="GO" id="GO:0004622">
    <property type="term" value="F:phosphatidylcholine lysophospholipase activity"/>
    <property type="evidence" value="ECO:0007669"/>
    <property type="project" value="TreeGrafter"/>
</dbReference>
<dbReference type="Proteomes" id="UP001329915">
    <property type="component" value="Chromosome"/>
</dbReference>
<dbReference type="InterPro" id="IPR013830">
    <property type="entry name" value="SGNH_hydro"/>
</dbReference>
<reference evidence="2 3" key="1">
    <citation type="submission" date="2023-04" db="EMBL/GenBank/DDBJ databases">
        <authorList>
            <person name="Hsu D."/>
        </authorList>
    </citation>
    <scope>NUCLEOTIDE SEQUENCE [LARGE SCALE GENOMIC DNA]</scope>
    <source>
        <strain evidence="2 3">MK1</strain>
    </source>
</reference>
<dbReference type="AlphaFoldDB" id="A0AAU0UJK3"/>
<dbReference type="RefSeq" id="WP_366924332.1">
    <property type="nucleotide sequence ID" value="NZ_CP121694.1"/>
</dbReference>
<dbReference type="Pfam" id="PF13472">
    <property type="entry name" value="Lipase_GDSL_2"/>
    <property type="match status" value="1"/>
</dbReference>
<evidence type="ECO:0000313" key="3">
    <source>
        <dbReference type="Proteomes" id="UP001329915"/>
    </source>
</evidence>